<keyword evidence="1" id="KW-1133">Transmembrane helix</keyword>
<dbReference type="AlphaFoldDB" id="A0A3N4K8E8"/>
<sequence>MSLPKKKKSTLPPPSKLIIFSITIPIATISIDTVSLLLLLVCFLFSPSRCPCFWMVPAYFLVNNIWEVFFTKSMVLKRFTHSTTQ</sequence>
<keyword evidence="1" id="KW-0472">Membrane</keyword>
<reference evidence="2 3" key="1">
    <citation type="journal article" date="2018" name="Nat. Ecol. Evol.">
        <title>Pezizomycetes genomes reveal the molecular basis of ectomycorrhizal truffle lifestyle.</title>
        <authorList>
            <person name="Murat C."/>
            <person name="Payen T."/>
            <person name="Noel B."/>
            <person name="Kuo A."/>
            <person name="Morin E."/>
            <person name="Chen J."/>
            <person name="Kohler A."/>
            <person name="Krizsan K."/>
            <person name="Balestrini R."/>
            <person name="Da Silva C."/>
            <person name="Montanini B."/>
            <person name="Hainaut M."/>
            <person name="Levati E."/>
            <person name="Barry K.W."/>
            <person name="Belfiori B."/>
            <person name="Cichocki N."/>
            <person name="Clum A."/>
            <person name="Dockter R.B."/>
            <person name="Fauchery L."/>
            <person name="Guy J."/>
            <person name="Iotti M."/>
            <person name="Le Tacon F."/>
            <person name="Lindquist E.A."/>
            <person name="Lipzen A."/>
            <person name="Malagnac F."/>
            <person name="Mello A."/>
            <person name="Molinier V."/>
            <person name="Miyauchi S."/>
            <person name="Poulain J."/>
            <person name="Riccioni C."/>
            <person name="Rubini A."/>
            <person name="Sitrit Y."/>
            <person name="Splivallo R."/>
            <person name="Traeger S."/>
            <person name="Wang M."/>
            <person name="Zifcakova L."/>
            <person name="Wipf D."/>
            <person name="Zambonelli A."/>
            <person name="Paolocci F."/>
            <person name="Nowrousian M."/>
            <person name="Ottonello S."/>
            <person name="Baldrian P."/>
            <person name="Spatafora J.W."/>
            <person name="Henrissat B."/>
            <person name="Nagy L.G."/>
            <person name="Aury J.M."/>
            <person name="Wincker P."/>
            <person name="Grigoriev I.V."/>
            <person name="Bonfante P."/>
            <person name="Martin F.M."/>
        </authorList>
    </citation>
    <scope>NUCLEOTIDE SEQUENCE [LARGE SCALE GENOMIC DNA]</scope>
    <source>
        <strain evidence="2 3">120613-1</strain>
    </source>
</reference>
<dbReference type="Proteomes" id="UP000276215">
    <property type="component" value="Unassembled WGS sequence"/>
</dbReference>
<evidence type="ECO:0000313" key="2">
    <source>
        <dbReference type="EMBL" id="RPB04731.1"/>
    </source>
</evidence>
<organism evidence="2 3">
    <name type="scientific">Choiromyces venosus 120613-1</name>
    <dbReference type="NCBI Taxonomy" id="1336337"/>
    <lineage>
        <taxon>Eukaryota</taxon>
        <taxon>Fungi</taxon>
        <taxon>Dikarya</taxon>
        <taxon>Ascomycota</taxon>
        <taxon>Pezizomycotina</taxon>
        <taxon>Pezizomycetes</taxon>
        <taxon>Pezizales</taxon>
        <taxon>Tuberaceae</taxon>
        <taxon>Choiromyces</taxon>
    </lineage>
</organism>
<name>A0A3N4K8E8_9PEZI</name>
<keyword evidence="1" id="KW-0812">Transmembrane</keyword>
<keyword evidence="3" id="KW-1185">Reference proteome</keyword>
<dbReference type="EMBL" id="ML120357">
    <property type="protein sequence ID" value="RPB04731.1"/>
    <property type="molecule type" value="Genomic_DNA"/>
</dbReference>
<feature type="transmembrane region" description="Helical" evidence="1">
    <location>
        <begin position="52"/>
        <end position="70"/>
    </location>
</feature>
<gene>
    <name evidence="2" type="ORF">L873DRAFT_1280416</name>
</gene>
<feature type="transmembrane region" description="Helical" evidence="1">
    <location>
        <begin position="20"/>
        <end position="46"/>
    </location>
</feature>
<evidence type="ECO:0000256" key="1">
    <source>
        <dbReference type="SAM" id="Phobius"/>
    </source>
</evidence>
<protein>
    <submittedName>
        <fullName evidence="2">Uncharacterized protein</fullName>
    </submittedName>
</protein>
<accession>A0A3N4K8E8</accession>
<proteinExistence type="predicted"/>
<evidence type="ECO:0000313" key="3">
    <source>
        <dbReference type="Proteomes" id="UP000276215"/>
    </source>
</evidence>